<dbReference type="PANTHER" id="PTHR40734:SF1">
    <property type="entry name" value="DNA-BINDING PROTEIN"/>
    <property type="match status" value="1"/>
</dbReference>
<dbReference type="GeneID" id="9705422"/>
<proteinExistence type="predicted"/>
<dbReference type="Gene3D" id="2.40.50.140">
    <property type="entry name" value="Nucleic acid-binding proteins"/>
    <property type="match status" value="1"/>
</dbReference>
<evidence type="ECO:0000313" key="1">
    <source>
        <dbReference type="EMBL" id="ADL59280.1"/>
    </source>
</evidence>
<dbReference type="InterPro" id="IPR012340">
    <property type="entry name" value="NA-bd_OB-fold"/>
</dbReference>
<dbReference type="KEGG" id="mmg:MTBMA_c17110"/>
<name>D9PYI2_METTM</name>
<protein>
    <submittedName>
        <fullName evidence="1">Predicted RNA-binding protein</fullName>
    </submittedName>
</protein>
<dbReference type="STRING" id="79929.MTBMA_c17110"/>
<dbReference type="AlphaFoldDB" id="D9PYI2"/>
<accession>D9PYI2</accession>
<dbReference type="Proteomes" id="UP000000345">
    <property type="component" value="Chromosome"/>
</dbReference>
<dbReference type="OrthoDB" id="7902at2157"/>
<reference evidence="1 2" key="2">
    <citation type="journal article" date="2010" name="J. Bacteriol.">
        <title>Complete genome sequence of Methanothermobacter marburgensis, a methanoarchaeon model organism.</title>
        <authorList>
            <person name="Liesegang H."/>
            <person name="Kaster A.K."/>
            <person name="Wiezer A."/>
            <person name="Goenrich M."/>
            <person name="Wollherr A."/>
            <person name="Seedorf H."/>
            <person name="Gottschalk G."/>
            <person name="Thauer R.K."/>
        </authorList>
    </citation>
    <scope>NUCLEOTIDE SEQUENCE [LARGE SCALE GENOMIC DNA]</scope>
    <source>
        <strain evidence="2">ATCC BAA-927 / DSM 2133 / JCM 14651 / NBRC 100331 / OCM 82 / Marburg</strain>
    </source>
</reference>
<dbReference type="SUPFAM" id="SSF160975">
    <property type="entry name" value="AF1531-like"/>
    <property type="match status" value="1"/>
</dbReference>
<dbReference type="Gene3D" id="1.10.150.280">
    <property type="entry name" value="AF1531-like domain"/>
    <property type="match status" value="1"/>
</dbReference>
<dbReference type="PaxDb" id="79929-MTBMA_c17110"/>
<dbReference type="InterPro" id="IPR007003">
    <property type="entry name" value="DUF655"/>
</dbReference>
<gene>
    <name evidence="1" type="ordered locus">MTBMA_c17110</name>
</gene>
<organism evidence="1 2">
    <name type="scientific">Methanothermobacter marburgensis (strain ATCC BAA-927 / DSM 2133 / JCM 14651 / NBRC 100331 / OCM 82 / Marburg)</name>
    <name type="common">Methanobacterium thermoautotrophicum</name>
    <dbReference type="NCBI Taxonomy" id="79929"/>
    <lineage>
        <taxon>Archaea</taxon>
        <taxon>Methanobacteriati</taxon>
        <taxon>Methanobacteriota</taxon>
        <taxon>Methanomada group</taxon>
        <taxon>Methanobacteria</taxon>
        <taxon>Methanobacteriales</taxon>
        <taxon>Methanobacteriaceae</taxon>
        <taxon>Methanothermobacter</taxon>
    </lineage>
</organism>
<dbReference type="RefSeq" id="WP_013296490.1">
    <property type="nucleotide sequence ID" value="NC_014408.1"/>
</dbReference>
<dbReference type="PANTHER" id="PTHR40734">
    <property type="entry name" value="TRNA-SPECIFIC ADENOSINE DEAMINASE-RELATED"/>
    <property type="match status" value="1"/>
</dbReference>
<dbReference type="HOGENOM" id="CLU_076814_1_0_2"/>
<dbReference type="EMBL" id="CP001710">
    <property type="protein sequence ID" value="ADL59280.1"/>
    <property type="molecule type" value="Genomic_DNA"/>
</dbReference>
<dbReference type="Pfam" id="PF04919">
    <property type="entry name" value="DUF655"/>
    <property type="match status" value="1"/>
</dbReference>
<evidence type="ECO:0000313" key="2">
    <source>
        <dbReference type="Proteomes" id="UP000000345"/>
    </source>
</evidence>
<dbReference type="GeneID" id="77400480"/>
<keyword evidence="2" id="KW-1185">Reference proteome</keyword>
<sequence length="193" mass="22629">MEEYAIILDYLPLGYVSEGFGTFKKRPVAQALGKDEFTLLELTPRPDVDLEIHEEVYIGKGKRDKIARINRRLRHNELTATARVELPYVIEEIIKSNEDRFVRFFNEAGPISTRLHQLELLPGIGKKHMWDILKAREEKPFESFEDIKNRVPMLSDPVKLIVRRILMELDVEGAKRGKRKYTIFTRPPQKKRD</sequence>
<reference key="1">
    <citation type="submission" date="2009-08" db="EMBL/GenBank/DDBJ databases">
        <title>The genome sequence of Methanothermobacter marburgensis.</title>
        <authorList>
            <person name="Kaster A."/>
            <person name="Seedorf H."/>
            <person name="Goenrich M."/>
            <person name="Wiezer A."/>
            <person name="Liesegang H."/>
            <person name="Thauer R."/>
            <person name="Gottschalk G."/>
        </authorList>
    </citation>
    <scope>NUCLEOTIDE SEQUENCE</scope>
    <source>
        <strain>Marburg</strain>
    </source>
</reference>
<dbReference type="PATRIC" id="fig|79929.8.peg.1651"/>